<feature type="domain" description="ComEC/Rec2-related protein" evidence="8">
    <location>
        <begin position="168"/>
        <end position="414"/>
    </location>
</feature>
<dbReference type="NCBIfam" id="TIGR00360">
    <property type="entry name" value="ComEC_N-term"/>
    <property type="match status" value="1"/>
</dbReference>
<evidence type="ECO:0000313" key="11">
    <source>
        <dbReference type="Proteomes" id="UP000058660"/>
    </source>
</evidence>
<keyword evidence="3 6" id="KW-0812">Transmembrane</keyword>
<organism evidence="10 11">
    <name type="scientific">Thermus aquaticus (strain ATCC BAA-2747 / Y51MC23)</name>
    <dbReference type="NCBI Taxonomy" id="498848"/>
    <lineage>
        <taxon>Bacteria</taxon>
        <taxon>Thermotogati</taxon>
        <taxon>Deinococcota</taxon>
        <taxon>Deinococci</taxon>
        <taxon>Thermales</taxon>
        <taxon>Thermaceae</taxon>
        <taxon>Thermus</taxon>
    </lineage>
</organism>
<evidence type="ECO:0000256" key="5">
    <source>
        <dbReference type="ARBA" id="ARBA00023136"/>
    </source>
</evidence>
<evidence type="ECO:0000256" key="4">
    <source>
        <dbReference type="ARBA" id="ARBA00022989"/>
    </source>
</evidence>
<dbReference type="InterPro" id="IPR036866">
    <property type="entry name" value="RibonucZ/Hydroxyglut_hydro"/>
</dbReference>
<dbReference type="InterPro" id="IPR035681">
    <property type="entry name" value="ComA-like_MBL"/>
</dbReference>
<name>A0ABM5VPW5_THEA5</name>
<dbReference type="InterPro" id="IPR001279">
    <property type="entry name" value="Metallo-B-lactamas"/>
</dbReference>
<dbReference type="EMBL" id="CP010822">
    <property type="protein sequence ID" value="ALJ92184.1"/>
    <property type="molecule type" value="Genomic_DNA"/>
</dbReference>
<evidence type="ECO:0000313" key="10">
    <source>
        <dbReference type="EMBL" id="ALJ92184.1"/>
    </source>
</evidence>
<keyword evidence="4 6" id="KW-1133">Transmembrane helix</keyword>
<feature type="transmembrane region" description="Helical" evidence="6">
    <location>
        <begin position="12"/>
        <end position="32"/>
    </location>
</feature>
<dbReference type="InterPro" id="IPR025405">
    <property type="entry name" value="DUF4131"/>
</dbReference>
<feature type="transmembrane region" description="Helical" evidence="6">
    <location>
        <begin position="38"/>
        <end position="56"/>
    </location>
</feature>
<evidence type="ECO:0000256" key="3">
    <source>
        <dbReference type="ARBA" id="ARBA00022692"/>
    </source>
</evidence>
<keyword evidence="5 6" id="KW-0472">Membrane</keyword>
<feature type="domain" description="DUF4131" evidence="9">
    <location>
        <begin position="98"/>
        <end position="138"/>
    </location>
</feature>
<evidence type="ECO:0000259" key="9">
    <source>
        <dbReference type="Pfam" id="PF13567"/>
    </source>
</evidence>
<dbReference type="PANTHER" id="PTHR30619">
    <property type="entry name" value="DNA INTERNALIZATION/COMPETENCE PROTEIN COMEC/REC2"/>
    <property type="match status" value="1"/>
</dbReference>
<dbReference type="Pfam" id="PF13567">
    <property type="entry name" value="DUF4131"/>
    <property type="match status" value="1"/>
</dbReference>
<reference evidence="11" key="1">
    <citation type="journal article" date="2015" name="PLoS ONE">
        <title>Complete Genome Sequence of Thermus aquaticus Y51MC23.</title>
        <authorList>
            <person name="Brumm P.J."/>
            <person name="Monsma S."/>
            <person name="Keough B."/>
            <person name="Jasinovica S."/>
            <person name="Ferguson E."/>
            <person name="Schoenfeld T."/>
            <person name="Lodes M."/>
            <person name="Mead D.A."/>
        </authorList>
    </citation>
    <scope>NUCLEOTIDE SEQUENCE [LARGE SCALE GENOMIC DNA]</scope>
    <source>
        <strain evidence="11">BAA-2747 / Y51MC23</strain>
    </source>
</reference>
<feature type="domain" description="Metallo-beta-lactamase" evidence="7">
    <location>
        <begin position="450"/>
        <end position="635"/>
    </location>
</feature>
<evidence type="ECO:0000259" key="8">
    <source>
        <dbReference type="Pfam" id="PF03772"/>
    </source>
</evidence>
<sequence length="676" mass="71688">MKGALSSSGVGLGLGGLLGALALLYPALLLLAPLGLRLGLPFFLGLVLVLLRGLLFPVPEPPYGLRVEGTLAVREGFTRWEGHRLRVKHFPPLENGVYHLRGYLAPPEPRRNPGGFDERAWLLAQGVKGVFHVEQAKRLSALPDPRTSFRARLAEGLSPPAKEVLEGLVLGDKRGLEDAYLLFQKAGLAHLLAVSGLHVGFLVGAILLLPLGRWRYLLALALLPLYLFLAGPSPSLVRASLMAGLSLLGLFLGLGAAGVVQALGLALFLQLLLRPEAILGLGLQLSYLAVLSLALVLPALRLPPGLKGYLLGGLAASLAVQAFLAPLLLHRFHLLPLLSPLANLLAAPLVALLVPLGFLKLLLGGALAWAVEPLARGLLFLAGVASQGPLLRLGEISPQGFALYYLGLLPPLLALHDLLPWRKALLLASLPALVGLTTGLPKPVDLWLLDVGQGDALLARMGGAEVLVDGGRPEQGEKVVRALRALGVEALEVLVATHPDADHFGGLLRVVEEVPVGLALLSPAFPQDHPLVQALEAKGVPTLRPGAGTALRVGKGRIQVLWPRHLSHDDNRDGLALLLDLGRAKALLLADLPAEVEEKLAPGPVEILKVSHHGSRTGTSEALLAQTRPRIALIGVGKNPFGHPHPEVLERLQAHGVKVYRTDRMGAVRVDLGYAW</sequence>
<keyword evidence="2" id="KW-1003">Cell membrane</keyword>
<protein>
    <submittedName>
        <fullName evidence="10">Late competence protein ComEC, DNA transport</fullName>
    </submittedName>
</protein>
<dbReference type="Pfam" id="PF00753">
    <property type="entry name" value="Lactamase_B"/>
    <property type="match status" value="1"/>
</dbReference>
<feature type="transmembrane region" description="Helical" evidence="6">
    <location>
        <begin position="341"/>
        <end position="362"/>
    </location>
</feature>
<evidence type="ECO:0000256" key="2">
    <source>
        <dbReference type="ARBA" id="ARBA00022475"/>
    </source>
</evidence>
<feature type="transmembrane region" description="Helical" evidence="6">
    <location>
        <begin position="214"/>
        <end position="231"/>
    </location>
</feature>
<feature type="transmembrane region" description="Helical" evidence="6">
    <location>
        <begin position="277"/>
        <end position="297"/>
    </location>
</feature>
<gene>
    <name evidence="10" type="ORF">TO73_2388</name>
</gene>
<evidence type="ECO:0000259" key="7">
    <source>
        <dbReference type="Pfam" id="PF00753"/>
    </source>
</evidence>
<dbReference type="InterPro" id="IPR052159">
    <property type="entry name" value="Competence_DNA_uptake"/>
</dbReference>
<feature type="transmembrane region" description="Helical" evidence="6">
    <location>
        <begin position="309"/>
        <end position="329"/>
    </location>
</feature>
<accession>A0ABM5VPW5</accession>
<evidence type="ECO:0000256" key="1">
    <source>
        <dbReference type="ARBA" id="ARBA00004651"/>
    </source>
</evidence>
<feature type="transmembrane region" description="Helical" evidence="6">
    <location>
        <begin position="243"/>
        <end position="271"/>
    </location>
</feature>
<dbReference type="Proteomes" id="UP000058660">
    <property type="component" value="Chromosome"/>
</dbReference>
<dbReference type="RefSeq" id="WP_040684643.1">
    <property type="nucleotide sequence ID" value="NZ_CP010822.1"/>
</dbReference>
<proteinExistence type="predicted"/>
<dbReference type="InterPro" id="IPR004477">
    <property type="entry name" value="ComEC_N"/>
</dbReference>
<keyword evidence="11" id="KW-1185">Reference proteome</keyword>
<feature type="transmembrane region" description="Helical" evidence="6">
    <location>
        <begin position="188"/>
        <end position="208"/>
    </location>
</feature>
<evidence type="ECO:0000256" key="6">
    <source>
        <dbReference type="SAM" id="Phobius"/>
    </source>
</evidence>
<dbReference type="SUPFAM" id="SSF56281">
    <property type="entry name" value="Metallo-hydrolase/oxidoreductase"/>
    <property type="match status" value="1"/>
</dbReference>
<dbReference type="Pfam" id="PF03772">
    <property type="entry name" value="Competence"/>
    <property type="match status" value="1"/>
</dbReference>
<dbReference type="PANTHER" id="PTHR30619:SF1">
    <property type="entry name" value="RECOMBINATION PROTEIN 2"/>
    <property type="match status" value="1"/>
</dbReference>
<comment type="subcellular location">
    <subcellularLocation>
        <location evidence="1">Cell membrane</location>
        <topology evidence="1">Multi-pass membrane protein</topology>
    </subcellularLocation>
</comment>
<dbReference type="Gene3D" id="3.60.15.10">
    <property type="entry name" value="Ribonuclease Z/Hydroxyacylglutathione hydrolase-like"/>
    <property type="match status" value="1"/>
</dbReference>
<dbReference type="CDD" id="cd07731">
    <property type="entry name" value="ComA-like_MBL-fold"/>
    <property type="match status" value="1"/>
</dbReference>